<dbReference type="EMBL" id="JBHUIO010000002">
    <property type="protein sequence ID" value="MFD2168811.1"/>
    <property type="molecule type" value="Genomic_DNA"/>
</dbReference>
<dbReference type="Pfam" id="PF00370">
    <property type="entry name" value="FGGY_N"/>
    <property type="match status" value="1"/>
</dbReference>
<feature type="binding site" evidence="7">
    <location>
        <position position="270"/>
    </location>
    <ligand>
        <name>ADP</name>
        <dbReference type="ChEBI" id="CHEBI:456216"/>
    </ligand>
</feature>
<feature type="binding site" evidence="7">
    <location>
        <position position="418"/>
    </location>
    <ligand>
        <name>ADP</name>
        <dbReference type="ChEBI" id="CHEBI:456216"/>
    </ligand>
</feature>
<dbReference type="HAMAP" id="MF_00186">
    <property type="entry name" value="Glycerol_kin"/>
    <property type="match status" value="1"/>
</dbReference>
<organism evidence="11 12">
    <name type="scientific">Tumebacillus lipolyticus</name>
    <dbReference type="NCBI Taxonomy" id="1280370"/>
    <lineage>
        <taxon>Bacteria</taxon>
        <taxon>Bacillati</taxon>
        <taxon>Bacillota</taxon>
        <taxon>Bacilli</taxon>
        <taxon>Bacillales</taxon>
        <taxon>Alicyclobacillaceae</taxon>
        <taxon>Tumebacillus</taxon>
    </lineage>
</organism>
<feature type="binding site" evidence="7">
    <location>
        <position position="139"/>
    </location>
    <ligand>
        <name>sn-glycerol 3-phosphate</name>
        <dbReference type="ChEBI" id="CHEBI:57597"/>
    </ligand>
</feature>
<evidence type="ECO:0000256" key="6">
    <source>
        <dbReference type="ARBA" id="ARBA00022840"/>
    </source>
</evidence>
<dbReference type="CDD" id="cd07786">
    <property type="entry name" value="FGGY_EcGK_like"/>
    <property type="match status" value="1"/>
</dbReference>
<feature type="binding site" evidence="7">
    <location>
        <position position="414"/>
    </location>
    <ligand>
        <name>ATP</name>
        <dbReference type="ChEBI" id="CHEBI:30616"/>
    </ligand>
</feature>
<feature type="binding site" evidence="7">
    <location>
        <position position="88"/>
    </location>
    <ligand>
        <name>glycerol</name>
        <dbReference type="ChEBI" id="CHEBI:17754"/>
    </ligand>
</feature>
<feature type="binding site" evidence="7">
    <location>
        <position position="19"/>
    </location>
    <ligand>
        <name>ATP</name>
        <dbReference type="ChEBI" id="CHEBI:30616"/>
    </ligand>
</feature>
<comment type="similarity">
    <text evidence="1 7 8">Belongs to the FGGY kinase family.</text>
</comment>
<dbReference type="Gene3D" id="3.30.420.40">
    <property type="match status" value="2"/>
</dbReference>
<dbReference type="InterPro" id="IPR043129">
    <property type="entry name" value="ATPase_NBD"/>
</dbReference>
<reference evidence="12" key="1">
    <citation type="journal article" date="2019" name="Int. J. Syst. Evol. Microbiol.">
        <title>The Global Catalogue of Microorganisms (GCM) 10K type strain sequencing project: providing services to taxonomists for standard genome sequencing and annotation.</title>
        <authorList>
            <consortium name="The Broad Institute Genomics Platform"/>
            <consortium name="The Broad Institute Genome Sequencing Center for Infectious Disease"/>
            <person name="Wu L."/>
            <person name="Ma J."/>
        </authorList>
    </citation>
    <scope>NUCLEOTIDE SEQUENCE [LARGE SCALE GENOMIC DNA]</scope>
    <source>
        <strain evidence="12">CGMCC 1.13574</strain>
    </source>
</reference>
<feature type="binding site" evidence="7">
    <location>
        <position position="17"/>
    </location>
    <ligand>
        <name>ATP</name>
        <dbReference type="ChEBI" id="CHEBI:30616"/>
    </ligand>
</feature>
<evidence type="ECO:0000256" key="8">
    <source>
        <dbReference type="RuleBase" id="RU003733"/>
    </source>
</evidence>
<dbReference type="PANTHER" id="PTHR10196:SF69">
    <property type="entry name" value="GLYCEROL KINASE"/>
    <property type="match status" value="1"/>
</dbReference>
<feature type="binding site" evidence="7">
    <location>
        <position position="270"/>
    </location>
    <ligand>
        <name>ATP</name>
        <dbReference type="ChEBI" id="CHEBI:30616"/>
    </ligand>
</feature>
<evidence type="ECO:0000259" key="9">
    <source>
        <dbReference type="Pfam" id="PF00370"/>
    </source>
</evidence>
<feature type="binding site" evidence="7">
    <location>
        <position position="313"/>
    </location>
    <ligand>
        <name>ATP</name>
        <dbReference type="ChEBI" id="CHEBI:30616"/>
    </ligand>
</feature>
<keyword evidence="6 7" id="KW-0067">ATP-binding</keyword>
<evidence type="ECO:0000256" key="7">
    <source>
        <dbReference type="HAMAP-Rule" id="MF_00186"/>
    </source>
</evidence>
<evidence type="ECO:0000256" key="1">
    <source>
        <dbReference type="ARBA" id="ARBA00009156"/>
    </source>
</evidence>
<dbReference type="GO" id="GO:0004370">
    <property type="term" value="F:glycerol kinase activity"/>
    <property type="evidence" value="ECO:0007669"/>
    <property type="project" value="UniProtKB-EC"/>
</dbReference>
<dbReference type="InterPro" id="IPR005999">
    <property type="entry name" value="Glycerol_kin"/>
</dbReference>
<keyword evidence="4 7" id="KW-0418">Kinase</keyword>
<dbReference type="InterPro" id="IPR000577">
    <property type="entry name" value="Carb_kinase_FGGY"/>
</dbReference>
<name>A0ABW4ZTP8_9BACL</name>
<dbReference type="InterPro" id="IPR018485">
    <property type="entry name" value="FGGY_C"/>
</dbReference>
<feature type="domain" description="Carbohydrate kinase FGGY N-terminal" evidence="9">
    <location>
        <begin position="9"/>
        <end position="255"/>
    </location>
</feature>
<feature type="binding site" evidence="7">
    <location>
        <position position="17"/>
    </location>
    <ligand>
        <name>sn-glycerol 3-phosphate</name>
        <dbReference type="ChEBI" id="CHEBI:57597"/>
    </ligand>
</feature>
<dbReference type="PANTHER" id="PTHR10196">
    <property type="entry name" value="SUGAR KINASE"/>
    <property type="match status" value="1"/>
</dbReference>
<comment type="pathway">
    <text evidence="7">Polyol metabolism; glycerol degradation via glycerol kinase pathway; sn-glycerol 3-phosphate from glycerol: step 1/1.</text>
</comment>
<feature type="binding site" evidence="7">
    <location>
        <position position="139"/>
    </location>
    <ligand>
        <name>glycerol</name>
        <dbReference type="ChEBI" id="CHEBI:17754"/>
    </ligand>
</feature>
<comment type="subunit">
    <text evidence="7">Homotetramer and homodimer (in equilibrium).</text>
</comment>
<keyword evidence="3 7" id="KW-0547">Nucleotide-binding</keyword>
<feature type="binding site" evidence="7">
    <location>
        <position position="248"/>
    </location>
    <ligand>
        <name>glycerol</name>
        <dbReference type="ChEBI" id="CHEBI:17754"/>
    </ligand>
</feature>
<dbReference type="NCBIfam" id="TIGR01311">
    <property type="entry name" value="glycerol_kin"/>
    <property type="match status" value="1"/>
</dbReference>
<accession>A0ABW4ZTP8</accession>
<gene>
    <name evidence="7 11" type="primary">glpK</name>
    <name evidence="11" type="ORF">ACFSOY_02105</name>
</gene>
<protein>
    <recommendedName>
        <fullName evidence="7">Glycerol kinase</fullName>
        <ecNumber evidence="7">2.7.1.30</ecNumber>
    </recommendedName>
    <alternativeName>
        <fullName evidence="7">ATP:glycerol 3-phosphotransferase</fullName>
    </alternativeName>
    <alternativeName>
        <fullName evidence="7">Glycerokinase</fullName>
        <shortName evidence="7">GK</shortName>
    </alternativeName>
</protein>
<comment type="catalytic activity">
    <reaction evidence="7">
        <text>glycerol + ATP = sn-glycerol 3-phosphate + ADP + H(+)</text>
        <dbReference type="Rhea" id="RHEA:21644"/>
        <dbReference type="ChEBI" id="CHEBI:15378"/>
        <dbReference type="ChEBI" id="CHEBI:17754"/>
        <dbReference type="ChEBI" id="CHEBI:30616"/>
        <dbReference type="ChEBI" id="CHEBI:57597"/>
        <dbReference type="ChEBI" id="CHEBI:456216"/>
        <dbReference type="EC" id="2.7.1.30"/>
    </reaction>
</comment>
<feature type="binding site" evidence="7">
    <location>
        <position position="248"/>
    </location>
    <ligand>
        <name>sn-glycerol 3-phosphate</name>
        <dbReference type="ChEBI" id="CHEBI:57597"/>
    </ligand>
</feature>
<evidence type="ECO:0000256" key="3">
    <source>
        <dbReference type="ARBA" id="ARBA00022741"/>
    </source>
</evidence>
<feature type="domain" description="Carbohydrate kinase FGGY C-terminal" evidence="10">
    <location>
        <begin position="265"/>
        <end position="453"/>
    </location>
</feature>
<feature type="binding site" evidence="7">
    <location>
        <position position="17"/>
    </location>
    <ligand>
        <name>ADP</name>
        <dbReference type="ChEBI" id="CHEBI:456216"/>
    </ligand>
</feature>
<feature type="binding site" evidence="7">
    <location>
        <position position="21"/>
    </location>
    <ligand>
        <name>ADP</name>
        <dbReference type="ChEBI" id="CHEBI:456216"/>
    </ligand>
</feature>
<feature type="binding site" evidence="7">
    <location>
        <position position="87"/>
    </location>
    <ligand>
        <name>glycerol</name>
        <dbReference type="ChEBI" id="CHEBI:17754"/>
    </ligand>
</feature>
<keyword evidence="5 7" id="KW-0319">Glycerol metabolism</keyword>
<dbReference type="PROSITE" id="PS00445">
    <property type="entry name" value="FGGY_KINASES_2"/>
    <property type="match status" value="1"/>
</dbReference>
<comment type="function">
    <text evidence="7">Key enzyme in the regulation of glycerol uptake and metabolism. Catalyzes the phosphorylation of glycerol to yield sn-glycerol 3-phosphate.</text>
</comment>
<dbReference type="InterPro" id="IPR018484">
    <property type="entry name" value="FGGY_N"/>
</dbReference>
<feature type="binding site" evidence="7">
    <location>
        <position position="88"/>
    </location>
    <ligand>
        <name>sn-glycerol 3-phosphate</name>
        <dbReference type="ChEBI" id="CHEBI:57597"/>
    </ligand>
</feature>
<evidence type="ECO:0000259" key="10">
    <source>
        <dbReference type="Pfam" id="PF02782"/>
    </source>
</evidence>
<dbReference type="Proteomes" id="UP001597343">
    <property type="component" value="Unassembled WGS sequence"/>
</dbReference>
<evidence type="ECO:0000256" key="5">
    <source>
        <dbReference type="ARBA" id="ARBA00022798"/>
    </source>
</evidence>
<feature type="binding site" evidence="7">
    <location>
        <position position="317"/>
    </location>
    <ligand>
        <name>ATP</name>
        <dbReference type="ChEBI" id="CHEBI:30616"/>
    </ligand>
</feature>
<dbReference type="Pfam" id="PF02782">
    <property type="entry name" value="FGGY_C"/>
    <property type="match status" value="1"/>
</dbReference>
<evidence type="ECO:0000256" key="2">
    <source>
        <dbReference type="ARBA" id="ARBA00022679"/>
    </source>
</evidence>
<evidence type="ECO:0000313" key="12">
    <source>
        <dbReference type="Proteomes" id="UP001597343"/>
    </source>
</evidence>
<feature type="binding site" evidence="7">
    <location>
        <position position="87"/>
    </location>
    <ligand>
        <name>sn-glycerol 3-phosphate</name>
        <dbReference type="ChEBI" id="CHEBI:57597"/>
    </ligand>
</feature>
<feature type="binding site" evidence="7">
    <location>
        <position position="249"/>
    </location>
    <ligand>
        <name>glycerol</name>
        <dbReference type="ChEBI" id="CHEBI:17754"/>
    </ligand>
</feature>
<dbReference type="InterPro" id="IPR018483">
    <property type="entry name" value="Carb_kinase_FGGY_CS"/>
</dbReference>
<comment type="caution">
    <text evidence="11">The sequence shown here is derived from an EMBL/GenBank/DDBJ whole genome shotgun (WGS) entry which is preliminary data.</text>
</comment>
<keyword evidence="12" id="KW-1185">Reference proteome</keyword>
<dbReference type="RefSeq" id="WP_386043861.1">
    <property type="nucleotide sequence ID" value="NZ_JBHUIO010000002.1"/>
</dbReference>
<proteinExistence type="inferred from homology"/>
<feature type="binding site" evidence="7">
    <location>
        <position position="313"/>
    </location>
    <ligand>
        <name>ADP</name>
        <dbReference type="ChEBI" id="CHEBI:456216"/>
    </ligand>
</feature>
<sequence length="502" mass="55308">MSDNRKRRYVVALDQGTTSSRAIIYDQNACALAVEQLTFPQYYPEPGHVEHDALEIWETQLQALRQALQKASVQPDEVAAIGITNQRETTVIWERATGRPIAPAIVWQCRRTAGRCDELRRAGYDKIIRSKTGLVVDAYFSGTKAEWLLDRSPELRARAAKGELLFGTIDTWLLWKLSGGRLHITDVTNASRTLLFNIHTLDWDDELLQLFGIPRNMLPTVCGSSEVYGMTDRDLLGVEIPLAGIAGDQQAALFGQGCFAEGMAKNTYGTGCFLLMNTGEMPRESKRGLLTTIAWKIGEEVQYALEGSVFIAGAGVQWLRDELQIVQDAAESERLARSVPDSNGVYVVPAFTGLGAPYWDAYARGGIFGLTRDTSRAHIARAMLEAIAYQTRDVLDAMRADSGLAISRLLVDGGATQNSFLMQYQADLLGTEVVRAADHESTARGAAFLAGLAIGMWSSLDDLRRLAGEQMSFSPQMAAGEREDRYAGWQKAVERVKGWIDA</sequence>
<evidence type="ECO:0000313" key="11">
    <source>
        <dbReference type="EMBL" id="MFD2168811.1"/>
    </source>
</evidence>
<comment type="activity regulation">
    <text evidence="7">Activated by phosphorylation and inhibited by fructose 1,6-bisphosphate (FBP).</text>
</comment>
<evidence type="ECO:0000256" key="4">
    <source>
        <dbReference type="ARBA" id="ARBA00022777"/>
    </source>
</evidence>
<dbReference type="EC" id="2.7.1.30" evidence="7"/>
<keyword evidence="2 7" id="KW-0808">Transferase</keyword>
<feature type="binding site" evidence="7">
    <location>
        <position position="18"/>
    </location>
    <ligand>
        <name>ATP</name>
        <dbReference type="ChEBI" id="CHEBI:30616"/>
    </ligand>
</feature>
<comment type="caution">
    <text evidence="7">Lacks conserved residue(s) required for the propagation of feature annotation.</text>
</comment>
<dbReference type="PIRSF" id="PIRSF000538">
    <property type="entry name" value="GlpK"/>
    <property type="match status" value="1"/>
</dbReference>
<dbReference type="NCBIfam" id="NF000756">
    <property type="entry name" value="PRK00047.1"/>
    <property type="match status" value="1"/>
</dbReference>
<feature type="binding site" evidence="7">
    <location>
        <position position="414"/>
    </location>
    <ligand>
        <name>ADP</name>
        <dbReference type="ChEBI" id="CHEBI:456216"/>
    </ligand>
</feature>
<dbReference type="SUPFAM" id="SSF53067">
    <property type="entry name" value="Actin-like ATPase domain"/>
    <property type="match status" value="2"/>
</dbReference>